<evidence type="ECO:0000313" key="1">
    <source>
        <dbReference type="EMBL" id="KAI3374689.1"/>
    </source>
</evidence>
<keyword evidence="2" id="KW-1185">Reference proteome</keyword>
<evidence type="ECO:0000313" key="2">
    <source>
        <dbReference type="Proteomes" id="UP000831701"/>
    </source>
</evidence>
<gene>
    <name evidence="1" type="ORF">L3Q82_021261</name>
</gene>
<dbReference type="Proteomes" id="UP000831701">
    <property type="component" value="Chromosome 3"/>
</dbReference>
<sequence length="356" mass="39575">MFDSDLRKPRWSRPLCPPSPQLDGSPEFVPPTAGAVQRGRSPTTSSLMASSNVTNKTDPRSLNSRVFIGNLNTLLVTKADVEAIFSKYGKIVGCSVHKGYAFVQFANERNARAAVGGEDGRMIVGQVLDINLAGEPKPHRSKTTKRSAGDMYSSSSSFDLDYDFQRDYYDRMYSYPSRVPAPPPPLSRAVIPSKRPRVSLSGGSSRRTKSSFSSSSKSSQRTSSSRTMKVDELQTIKRELTQIKSKVDDLLESLERMEKDHSKKSEAKSTKTEPGEVTSPPHSSNKKDDGLKRDRESQEMNDSDEDDDDEEEEGDLLEDEEVKSQEREDEEEDEEEEGEHVEGDDDGDSVNGEEDS</sequence>
<accession>A0ACB8X3S5</accession>
<reference evidence="1" key="1">
    <citation type="submission" date="2022-04" db="EMBL/GenBank/DDBJ databases">
        <title>Jade perch genome.</title>
        <authorList>
            <person name="Chao B."/>
        </authorList>
    </citation>
    <scope>NUCLEOTIDE SEQUENCE</scope>
    <source>
        <strain evidence="1">CB-2022</strain>
    </source>
</reference>
<name>A0ACB8X3S5_9TELE</name>
<comment type="caution">
    <text evidence="1">The sequence shown here is derived from an EMBL/GenBank/DDBJ whole genome shotgun (WGS) entry which is preliminary data.</text>
</comment>
<organism evidence="1 2">
    <name type="scientific">Scortum barcoo</name>
    <name type="common">barcoo grunter</name>
    <dbReference type="NCBI Taxonomy" id="214431"/>
    <lineage>
        <taxon>Eukaryota</taxon>
        <taxon>Metazoa</taxon>
        <taxon>Chordata</taxon>
        <taxon>Craniata</taxon>
        <taxon>Vertebrata</taxon>
        <taxon>Euteleostomi</taxon>
        <taxon>Actinopterygii</taxon>
        <taxon>Neopterygii</taxon>
        <taxon>Teleostei</taxon>
        <taxon>Neoteleostei</taxon>
        <taxon>Acanthomorphata</taxon>
        <taxon>Eupercaria</taxon>
        <taxon>Centrarchiformes</taxon>
        <taxon>Terapontoidei</taxon>
        <taxon>Terapontidae</taxon>
        <taxon>Scortum</taxon>
    </lineage>
</organism>
<protein>
    <submittedName>
        <fullName evidence="1">Uncharacterized protein</fullName>
    </submittedName>
</protein>
<dbReference type="EMBL" id="CM041533">
    <property type="protein sequence ID" value="KAI3374689.1"/>
    <property type="molecule type" value="Genomic_DNA"/>
</dbReference>
<proteinExistence type="predicted"/>